<name>A0ACD5TY82_AVESA</name>
<reference evidence="1" key="2">
    <citation type="submission" date="2025-09" db="UniProtKB">
        <authorList>
            <consortium name="EnsemblPlants"/>
        </authorList>
    </citation>
    <scope>IDENTIFICATION</scope>
</reference>
<organism evidence="1 2">
    <name type="scientific">Avena sativa</name>
    <name type="common">Oat</name>
    <dbReference type="NCBI Taxonomy" id="4498"/>
    <lineage>
        <taxon>Eukaryota</taxon>
        <taxon>Viridiplantae</taxon>
        <taxon>Streptophyta</taxon>
        <taxon>Embryophyta</taxon>
        <taxon>Tracheophyta</taxon>
        <taxon>Spermatophyta</taxon>
        <taxon>Magnoliopsida</taxon>
        <taxon>Liliopsida</taxon>
        <taxon>Poales</taxon>
        <taxon>Poaceae</taxon>
        <taxon>BOP clade</taxon>
        <taxon>Pooideae</taxon>
        <taxon>Poodae</taxon>
        <taxon>Poeae</taxon>
        <taxon>Poeae Chloroplast Group 1 (Aveneae type)</taxon>
        <taxon>Aveninae</taxon>
        <taxon>Avena</taxon>
    </lineage>
</organism>
<protein>
    <submittedName>
        <fullName evidence="1">Uncharacterized protein</fullName>
    </submittedName>
</protein>
<evidence type="ECO:0000313" key="2">
    <source>
        <dbReference type="Proteomes" id="UP001732700"/>
    </source>
</evidence>
<evidence type="ECO:0000313" key="1">
    <source>
        <dbReference type="EnsemblPlants" id="AVESA.00010b.r2.1DG0148040.1.CDS"/>
    </source>
</evidence>
<dbReference type="Proteomes" id="UP001732700">
    <property type="component" value="Chromosome 1D"/>
</dbReference>
<proteinExistence type="predicted"/>
<accession>A0ACD5TY82</accession>
<dbReference type="EnsemblPlants" id="AVESA.00010b.r2.1DG0148040.1">
    <property type="protein sequence ID" value="AVESA.00010b.r2.1DG0148040.1.CDS"/>
    <property type="gene ID" value="AVESA.00010b.r2.1DG0148040"/>
</dbReference>
<keyword evidence="2" id="KW-1185">Reference proteome</keyword>
<reference evidence="1" key="1">
    <citation type="submission" date="2021-05" db="EMBL/GenBank/DDBJ databases">
        <authorList>
            <person name="Scholz U."/>
            <person name="Mascher M."/>
            <person name="Fiebig A."/>
        </authorList>
    </citation>
    <scope>NUCLEOTIDE SEQUENCE [LARGE SCALE GENOMIC DNA]</scope>
</reference>
<sequence>MVDGRSKWTPYVVVVAIQSIYAGLFIFSKAAFNNGVNTYVFIFYRLAAATILLVPIALIDMACRTTPAAAPAMSWRLLFKLFLYALLGNTFTLNIYNMSLKHITASAASAVANCVPVITFLLALLMGMETMKLRTRSGMGKLSGIALCLTGVIVIALYAGPAVHPLIDHPVFSAHRKSKPHVSNGVWIRGTFLLLLSCITLCLWLVLQVPLLKEYPNKLVATTMQCFFGAIQSFVVAVVVERDFSKWRLGLDIGLLAVLYSAFLATGALMYLRSWCVEMEGPVFVAMWSPLSLVLTTFCSSFFLGEDVYLGSILGAILLVSGLYSVLWSKSKEKKDKITPAVPKVHEKHEQELTSQVV</sequence>